<name>A0AA89C012_PINIB</name>
<dbReference type="AlphaFoldDB" id="A0AA89C012"/>
<accession>A0AA89C012</accession>
<sequence length="323" mass="37281">LKGEKSAVDKATKEILRHFASGDGSKEVRRKRNNEHSRGTKQYWKFYADEPPTPKYWRHFKDGVGLVDALRNWIGKARVERYDVDPKTFNAIKTLVEKTWVPKAGVGADAKNLNHSKLKVRKVERIENINLYKKYAEKRKELFARLSTGGSVKKLEAIQPSGSAGNCKPILTANIDDRMNSDVFPEMNEYYLFHGTKSDLEDNIIHKGFDQRYCGDNAMFGRGVYAAESSTKADQYADDKDNRRKSNLHMFLVRVLLGEMYVSNVPKRFDLPPCRNCRSEKCADPKHHPYDSVVGDGKWLFREFVVYSQDQCYPEYVITYDRT</sequence>
<dbReference type="EC" id="2.4.2.-" evidence="1"/>
<dbReference type="GO" id="GO:0003950">
    <property type="term" value="F:NAD+ poly-ADP-ribosyltransferase activity"/>
    <property type="evidence" value="ECO:0007669"/>
    <property type="project" value="UniProtKB-UniRule"/>
</dbReference>
<proteinExistence type="predicted"/>
<dbReference type="GO" id="GO:0005634">
    <property type="term" value="C:nucleus"/>
    <property type="evidence" value="ECO:0007669"/>
    <property type="project" value="TreeGrafter"/>
</dbReference>
<keyword evidence="1" id="KW-0328">Glycosyltransferase</keyword>
<reference evidence="3" key="1">
    <citation type="submission" date="2019-08" db="EMBL/GenBank/DDBJ databases">
        <title>The improved chromosome-level genome for the pearl oyster Pinctada fucata martensii using PacBio sequencing and Hi-C.</title>
        <authorList>
            <person name="Zheng Z."/>
        </authorList>
    </citation>
    <scope>NUCLEOTIDE SEQUENCE</scope>
    <source>
        <strain evidence="3">ZZ-2019</strain>
        <tissue evidence="3">Adductor muscle</tissue>
    </source>
</reference>
<evidence type="ECO:0000313" key="4">
    <source>
        <dbReference type="Proteomes" id="UP001186944"/>
    </source>
</evidence>
<dbReference type="SUPFAM" id="SSF56399">
    <property type="entry name" value="ADP-ribosylation"/>
    <property type="match status" value="1"/>
</dbReference>
<comment type="caution">
    <text evidence="3">The sequence shown here is derived from an EMBL/GenBank/DDBJ whole genome shotgun (WGS) entry which is preliminary data.</text>
</comment>
<feature type="non-terminal residue" evidence="3">
    <location>
        <position position="1"/>
    </location>
</feature>
<dbReference type="Proteomes" id="UP001186944">
    <property type="component" value="Unassembled WGS sequence"/>
</dbReference>
<feature type="domain" description="PARP catalytic" evidence="2">
    <location>
        <begin position="83"/>
        <end position="323"/>
    </location>
</feature>
<dbReference type="Pfam" id="PF00644">
    <property type="entry name" value="PARP"/>
    <property type="match status" value="1"/>
</dbReference>
<organism evidence="3 4">
    <name type="scientific">Pinctada imbricata</name>
    <name type="common">Atlantic pearl-oyster</name>
    <name type="synonym">Pinctada martensii</name>
    <dbReference type="NCBI Taxonomy" id="66713"/>
    <lineage>
        <taxon>Eukaryota</taxon>
        <taxon>Metazoa</taxon>
        <taxon>Spiralia</taxon>
        <taxon>Lophotrochozoa</taxon>
        <taxon>Mollusca</taxon>
        <taxon>Bivalvia</taxon>
        <taxon>Autobranchia</taxon>
        <taxon>Pteriomorphia</taxon>
        <taxon>Pterioida</taxon>
        <taxon>Pterioidea</taxon>
        <taxon>Pteriidae</taxon>
        <taxon>Pinctada</taxon>
    </lineage>
</organism>
<evidence type="ECO:0000259" key="2">
    <source>
        <dbReference type="PROSITE" id="PS51059"/>
    </source>
</evidence>
<keyword evidence="4" id="KW-1185">Reference proteome</keyword>
<protein>
    <recommendedName>
        <fullName evidence="1">Poly [ADP-ribose] polymerase</fullName>
        <shortName evidence="1">PARP</shortName>
        <ecNumber evidence="1">2.4.2.-</ecNumber>
    </recommendedName>
</protein>
<dbReference type="PANTHER" id="PTHR45740:SF2">
    <property type="entry name" value="POLY [ADP-RIBOSE] POLYMERASE"/>
    <property type="match status" value="1"/>
</dbReference>
<evidence type="ECO:0000256" key="1">
    <source>
        <dbReference type="RuleBase" id="RU362114"/>
    </source>
</evidence>
<dbReference type="InterPro" id="IPR051712">
    <property type="entry name" value="ARTD-AVP"/>
</dbReference>
<keyword evidence="1" id="KW-0520">NAD</keyword>
<evidence type="ECO:0000313" key="3">
    <source>
        <dbReference type="EMBL" id="KAK3100625.1"/>
    </source>
</evidence>
<dbReference type="EMBL" id="VSWD01000006">
    <property type="protein sequence ID" value="KAK3100625.1"/>
    <property type="molecule type" value="Genomic_DNA"/>
</dbReference>
<dbReference type="InterPro" id="IPR012317">
    <property type="entry name" value="Poly(ADP-ribose)pol_cat_dom"/>
</dbReference>
<gene>
    <name evidence="3" type="ORF">FSP39_022778</name>
</gene>
<dbReference type="Gene3D" id="3.90.228.10">
    <property type="match status" value="1"/>
</dbReference>
<dbReference type="PANTHER" id="PTHR45740">
    <property type="entry name" value="POLY [ADP-RIBOSE] POLYMERASE"/>
    <property type="match status" value="1"/>
</dbReference>
<dbReference type="GO" id="GO:1990404">
    <property type="term" value="F:NAD+-protein mono-ADP-ribosyltransferase activity"/>
    <property type="evidence" value="ECO:0007669"/>
    <property type="project" value="TreeGrafter"/>
</dbReference>
<dbReference type="PROSITE" id="PS51059">
    <property type="entry name" value="PARP_CATALYTIC"/>
    <property type="match status" value="1"/>
</dbReference>
<keyword evidence="1" id="KW-0808">Transferase</keyword>